<proteinExistence type="predicted"/>
<name>A0A939PJZ9_9ACTN</name>
<keyword evidence="1" id="KW-1133">Transmembrane helix</keyword>
<dbReference type="Pfam" id="PF14344">
    <property type="entry name" value="DUF4397"/>
    <property type="match status" value="1"/>
</dbReference>
<dbReference type="RefSeq" id="WP_208262135.1">
    <property type="nucleotide sequence ID" value="NZ_JAGEOJ010000024.1"/>
</dbReference>
<keyword evidence="1" id="KW-0812">Transmembrane</keyword>
<protein>
    <submittedName>
        <fullName evidence="4">DUF4397 domain-containing protein</fullName>
    </submittedName>
</protein>
<keyword evidence="1" id="KW-0472">Membrane</keyword>
<evidence type="ECO:0000259" key="3">
    <source>
        <dbReference type="Pfam" id="PF14344"/>
    </source>
</evidence>
<gene>
    <name evidence="4" type="ORF">J4573_43585</name>
</gene>
<feature type="transmembrane region" description="Helical" evidence="1">
    <location>
        <begin position="270"/>
        <end position="293"/>
    </location>
</feature>
<organism evidence="4 5">
    <name type="scientific">Actinomadura barringtoniae</name>
    <dbReference type="NCBI Taxonomy" id="1427535"/>
    <lineage>
        <taxon>Bacteria</taxon>
        <taxon>Bacillati</taxon>
        <taxon>Actinomycetota</taxon>
        <taxon>Actinomycetes</taxon>
        <taxon>Streptosporangiales</taxon>
        <taxon>Thermomonosporaceae</taxon>
        <taxon>Actinomadura</taxon>
    </lineage>
</organism>
<evidence type="ECO:0000313" key="5">
    <source>
        <dbReference type="Proteomes" id="UP000669179"/>
    </source>
</evidence>
<evidence type="ECO:0000256" key="1">
    <source>
        <dbReference type="SAM" id="Phobius"/>
    </source>
</evidence>
<feature type="domain" description="DUF4397" evidence="3">
    <location>
        <begin position="29"/>
        <end position="153"/>
    </location>
</feature>
<evidence type="ECO:0000313" key="4">
    <source>
        <dbReference type="EMBL" id="MBO2454035.1"/>
    </source>
</evidence>
<accession>A0A939PJZ9</accession>
<dbReference type="Proteomes" id="UP000669179">
    <property type="component" value="Unassembled WGS sequence"/>
</dbReference>
<reference evidence="4" key="1">
    <citation type="submission" date="2021-03" db="EMBL/GenBank/DDBJ databases">
        <authorList>
            <person name="Kanchanasin P."/>
            <person name="Saeng-In P."/>
            <person name="Phongsopitanun W."/>
            <person name="Yuki M."/>
            <person name="Kudo T."/>
            <person name="Ohkuma M."/>
            <person name="Tanasupawat S."/>
        </authorList>
    </citation>
    <scope>NUCLEOTIDE SEQUENCE</scope>
    <source>
        <strain evidence="4">GKU 128</strain>
    </source>
</reference>
<comment type="caution">
    <text evidence="4">The sequence shown here is derived from an EMBL/GenBank/DDBJ whole genome shotgun (WGS) entry which is preliminary data.</text>
</comment>
<sequence length="299" mass="29884">MKVMRVGVTSAALLAIGAFPANAAPADGYVRLAHLSPDTPAVDVYLYSGKASLDQKHQKLVLKHVGYGALSPYQRLGGGTYTVAMRPANAAATSKPVLSAVVRVQGGAAYTVAGMGPYKGIKLQVVDDSVTLPAGRAAVRVIAASLKEPTVDVGLGKRQIATDQAFGTVSSYRVVPAESASVKVAGKSGKKTSAKVALPAGTVHTVVVLDGSSGLKVLTLSDSAQGGRTPSGGVNAGYGGLAGRLPGQAPAGAPRVGSPATSADSGNDQAVWIAVGLGLGLVLLTGAGGVVVVRSRRRA</sequence>
<keyword evidence="2" id="KW-0732">Signal</keyword>
<feature type="signal peptide" evidence="2">
    <location>
        <begin position="1"/>
        <end position="23"/>
    </location>
</feature>
<evidence type="ECO:0000256" key="2">
    <source>
        <dbReference type="SAM" id="SignalP"/>
    </source>
</evidence>
<dbReference type="InterPro" id="IPR025510">
    <property type="entry name" value="DUF4397"/>
</dbReference>
<dbReference type="AlphaFoldDB" id="A0A939PJZ9"/>
<keyword evidence="5" id="KW-1185">Reference proteome</keyword>
<feature type="chain" id="PRO_5037211658" evidence="2">
    <location>
        <begin position="24"/>
        <end position="299"/>
    </location>
</feature>
<dbReference type="EMBL" id="JAGEOJ010000024">
    <property type="protein sequence ID" value="MBO2454035.1"/>
    <property type="molecule type" value="Genomic_DNA"/>
</dbReference>